<gene>
    <name evidence="3" type="ORF">HETSPECPRED_004520</name>
</gene>
<feature type="region of interest" description="Disordered" evidence="2">
    <location>
        <begin position="82"/>
        <end position="177"/>
    </location>
</feature>
<reference evidence="3" key="1">
    <citation type="submission" date="2021-03" db="EMBL/GenBank/DDBJ databases">
        <authorList>
            <person name="Tagirdzhanova G."/>
        </authorList>
    </citation>
    <scope>NUCLEOTIDE SEQUENCE</scope>
</reference>
<evidence type="ECO:0000256" key="2">
    <source>
        <dbReference type="SAM" id="MobiDB-lite"/>
    </source>
</evidence>
<dbReference type="EMBL" id="CAJPDS010000028">
    <property type="protein sequence ID" value="CAF9921393.1"/>
    <property type="molecule type" value="Genomic_DNA"/>
</dbReference>
<dbReference type="InterPro" id="IPR013324">
    <property type="entry name" value="RNA_pol_sigma_r3/r4-like"/>
</dbReference>
<accession>A0A8H3FBM9</accession>
<feature type="coiled-coil region" evidence="1">
    <location>
        <begin position="189"/>
        <end position="243"/>
    </location>
</feature>
<dbReference type="Gene3D" id="1.10.10.60">
    <property type="entry name" value="Homeodomain-like"/>
    <property type="match status" value="1"/>
</dbReference>
<keyword evidence="1" id="KW-0175">Coiled coil</keyword>
<sequence>MTSFSPAEDAKIILLYEQGKSFPQIATLLNRSRSGVEKRYKTLLKLLKARLDRDIKDGASYEDKTKPSGWITAKEWAAEQQTRVETTWTRAGPPPSSLYSLLPEWPETNSEASTSKPQTPQTQLSSSDSDDEQESVSGQETPNNQAEEPGEEPGAQRQATQDSQTDNEPRLIEHKDTLAERDMLIKERAKFAEDKAKFVEDKAKFVEEKAKFVARERYLVEDKAEWLEEKAEMKAKLIEEKDKWVEHKDKWAQETLDLLHAYAKLENDVEDMYGIVDDASDALLRIKRRRRPFN</sequence>
<dbReference type="SUPFAM" id="SSF88659">
    <property type="entry name" value="Sigma3 and sigma4 domains of RNA polymerase sigma factors"/>
    <property type="match status" value="1"/>
</dbReference>
<proteinExistence type="predicted"/>
<protein>
    <submittedName>
        <fullName evidence="3">Uncharacterized protein</fullName>
    </submittedName>
</protein>
<feature type="compositionally biased region" description="Polar residues" evidence="2">
    <location>
        <begin position="157"/>
        <end position="166"/>
    </location>
</feature>
<feature type="compositionally biased region" description="Low complexity" evidence="2">
    <location>
        <begin position="113"/>
        <end position="127"/>
    </location>
</feature>
<dbReference type="AlphaFoldDB" id="A0A8H3FBM9"/>
<feature type="compositionally biased region" description="Basic and acidic residues" evidence="2">
    <location>
        <begin position="167"/>
        <end position="177"/>
    </location>
</feature>
<organism evidence="3 4">
    <name type="scientific">Heterodermia speciosa</name>
    <dbReference type="NCBI Taxonomy" id="116794"/>
    <lineage>
        <taxon>Eukaryota</taxon>
        <taxon>Fungi</taxon>
        <taxon>Dikarya</taxon>
        <taxon>Ascomycota</taxon>
        <taxon>Pezizomycotina</taxon>
        <taxon>Lecanoromycetes</taxon>
        <taxon>OSLEUM clade</taxon>
        <taxon>Lecanoromycetidae</taxon>
        <taxon>Caliciales</taxon>
        <taxon>Physciaceae</taxon>
        <taxon>Heterodermia</taxon>
    </lineage>
</organism>
<evidence type="ECO:0000313" key="3">
    <source>
        <dbReference type="EMBL" id="CAF9921393.1"/>
    </source>
</evidence>
<keyword evidence="4" id="KW-1185">Reference proteome</keyword>
<comment type="caution">
    <text evidence="3">The sequence shown here is derived from an EMBL/GenBank/DDBJ whole genome shotgun (WGS) entry which is preliminary data.</text>
</comment>
<evidence type="ECO:0000256" key="1">
    <source>
        <dbReference type="SAM" id="Coils"/>
    </source>
</evidence>
<dbReference type="Proteomes" id="UP000664521">
    <property type="component" value="Unassembled WGS sequence"/>
</dbReference>
<name>A0A8H3FBM9_9LECA</name>
<evidence type="ECO:0000313" key="4">
    <source>
        <dbReference type="Proteomes" id="UP000664521"/>
    </source>
</evidence>